<keyword evidence="5" id="KW-1185">Reference proteome</keyword>
<dbReference type="PANTHER" id="PTHR33463:SF204">
    <property type="entry name" value="NB-ARC DOMAIN-CONTAINING PROTEIN"/>
    <property type="match status" value="1"/>
</dbReference>
<proteinExistence type="predicted"/>
<feature type="domain" description="Disease resistance R13L4/SHOC-2-like LRR" evidence="4">
    <location>
        <begin position="112"/>
        <end position="200"/>
    </location>
</feature>
<gene>
    <name evidence="6" type="primary">LOC107433030</name>
</gene>
<evidence type="ECO:0000259" key="4">
    <source>
        <dbReference type="Pfam" id="PF23598"/>
    </source>
</evidence>
<dbReference type="PANTHER" id="PTHR33463">
    <property type="entry name" value="NB-ARC DOMAIN-CONTAINING PROTEIN-RELATED"/>
    <property type="match status" value="1"/>
</dbReference>
<dbReference type="SUPFAM" id="SSF52058">
    <property type="entry name" value="L domain-like"/>
    <property type="match status" value="1"/>
</dbReference>
<dbReference type="InterPro" id="IPR055414">
    <property type="entry name" value="LRR_R13L4/SHOC2-like"/>
</dbReference>
<name>A0ABM3ZWQ2_ZIZJJ</name>
<dbReference type="RefSeq" id="XP_060668910.1">
    <property type="nucleotide sequence ID" value="XM_060812927.1"/>
</dbReference>
<dbReference type="InterPro" id="IPR050905">
    <property type="entry name" value="Plant_NBS-LRR"/>
</dbReference>
<evidence type="ECO:0000313" key="6">
    <source>
        <dbReference type="RefSeq" id="XP_060668910.1"/>
    </source>
</evidence>
<evidence type="ECO:0000256" key="1">
    <source>
        <dbReference type="ARBA" id="ARBA00022737"/>
    </source>
</evidence>
<evidence type="ECO:0000313" key="5">
    <source>
        <dbReference type="Proteomes" id="UP001652623"/>
    </source>
</evidence>
<dbReference type="InterPro" id="IPR032675">
    <property type="entry name" value="LRR_dom_sf"/>
</dbReference>
<keyword evidence="1" id="KW-0677">Repeat</keyword>
<dbReference type="Pfam" id="PF23598">
    <property type="entry name" value="LRR_14"/>
    <property type="match status" value="1"/>
</dbReference>
<dbReference type="Proteomes" id="UP001652623">
    <property type="component" value="Chromosome 11"/>
</dbReference>
<feature type="region of interest" description="Disordered" evidence="3">
    <location>
        <begin position="472"/>
        <end position="509"/>
    </location>
</feature>
<evidence type="ECO:0000256" key="2">
    <source>
        <dbReference type="ARBA" id="ARBA00022821"/>
    </source>
</evidence>
<dbReference type="Gene3D" id="3.80.10.10">
    <property type="entry name" value="Ribonuclease Inhibitor"/>
    <property type="match status" value="1"/>
</dbReference>
<protein>
    <submittedName>
        <fullName evidence="6">Probable disease resistance protein At4g27220</fullName>
    </submittedName>
</protein>
<dbReference type="GeneID" id="107433030"/>
<feature type="compositionally biased region" description="Polar residues" evidence="3">
    <location>
        <begin position="486"/>
        <end position="496"/>
    </location>
</feature>
<organism evidence="5 6">
    <name type="scientific">Ziziphus jujuba</name>
    <name type="common">Chinese jujube</name>
    <name type="synonym">Ziziphus sativa</name>
    <dbReference type="NCBI Taxonomy" id="326968"/>
    <lineage>
        <taxon>Eukaryota</taxon>
        <taxon>Viridiplantae</taxon>
        <taxon>Streptophyta</taxon>
        <taxon>Embryophyta</taxon>
        <taxon>Tracheophyta</taxon>
        <taxon>Spermatophyta</taxon>
        <taxon>Magnoliopsida</taxon>
        <taxon>eudicotyledons</taxon>
        <taxon>Gunneridae</taxon>
        <taxon>Pentapetalae</taxon>
        <taxon>rosids</taxon>
        <taxon>fabids</taxon>
        <taxon>Rosales</taxon>
        <taxon>Rhamnaceae</taxon>
        <taxon>Paliureae</taxon>
        <taxon>Ziziphus</taxon>
    </lineage>
</organism>
<keyword evidence="2" id="KW-0611">Plant defense</keyword>
<reference evidence="6" key="1">
    <citation type="submission" date="2025-08" db="UniProtKB">
        <authorList>
            <consortium name="RefSeq"/>
        </authorList>
    </citation>
    <scope>IDENTIFICATION</scope>
    <source>
        <tissue evidence="6">Seedling</tissue>
    </source>
</reference>
<evidence type="ECO:0000256" key="3">
    <source>
        <dbReference type="SAM" id="MobiDB-lite"/>
    </source>
</evidence>
<accession>A0ABM3ZWQ2</accession>
<sequence length="509" mass="58190">MDGDKKECVKMHDIIRDVAISIAKTKEHGGFIVRCDNDLEEWLEMHSSEMEECTAISLVYKKIKKHPDSLVCPKLKLLSLSSRDRWAKLELSQNFFEGIKKIEVLAFQSVHIQSLPASWQILQNIRTLHLECCDLRDISRIGGLVMLEILSLIGSQIEELPKEIGNLQHLKVLDMTKCKWLNRIPPGVLSRLTTLEELKIFPFSSWSSLEGNEEKTSACLDEITPLLDRYLKVLNVWIPNVEFVPRNFPFKNLTRFLIAVGLPYIDENDYLFKKRLRLHGVSPDSIKQSGIHPIVKKCEVLELALVYDLKNLFPHFDEEEQDGFSWLRTLKVYCCKEMEYVVKFTSNNNRTDLHVPNIFPLLEELYLGGLDGLKGIFHYNSDDLQLPPTDHQFVRKERISIASSLPRGFPQLQRLTVSFCPSLEEIISVRNRKTDDPINTSTSDDMILFPKLTDLTLGCLPSLISLCRAIDDEGSTGPPKDADGVESSTDNMNTPTEILVPFRSYSNQQ</sequence>